<dbReference type="EMBL" id="CAJGYM010000108">
    <property type="protein sequence ID" value="CAD6197884.1"/>
    <property type="molecule type" value="Genomic_DNA"/>
</dbReference>
<reference evidence="1" key="1">
    <citation type="submission" date="2020-10" db="EMBL/GenBank/DDBJ databases">
        <authorList>
            <person name="Kikuchi T."/>
        </authorList>
    </citation>
    <scope>NUCLEOTIDE SEQUENCE</scope>
    <source>
        <strain evidence="1">NKZ352</strain>
    </source>
</reference>
<dbReference type="AlphaFoldDB" id="A0A8S1HSL1"/>
<name>A0A8S1HSL1_9PELO</name>
<proteinExistence type="predicted"/>
<comment type="caution">
    <text evidence="1">The sequence shown here is derived from an EMBL/GenBank/DDBJ whole genome shotgun (WGS) entry which is preliminary data.</text>
</comment>
<protein>
    <submittedName>
        <fullName evidence="1">Uncharacterized protein</fullName>
    </submittedName>
</protein>
<dbReference type="Proteomes" id="UP000835052">
    <property type="component" value="Unassembled WGS sequence"/>
</dbReference>
<gene>
    <name evidence="1" type="ORF">CAUJ_LOCUS13791</name>
</gene>
<keyword evidence="2" id="KW-1185">Reference proteome</keyword>
<evidence type="ECO:0000313" key="2">
    <source>
        <dbReference type="Proteomes" id="UP000835052"/>
    </source>
</evidence>
<evidence type="ECO:0000313" key="1">
    <source>
        <dbReference type="EMBL" id="CAD6197884.1"/>
    </source>
</evidence>
<sequence length="85" mass="9390">MCAKQKFLCEAVRVGDVASGTHVAHVRGVFLFFFCNWPATVTGAEGVWHKERRDGQLRPSGVCRDEEEAVKNNSRGAAGRRVIDT</sequence>
<accession>A0A8S1HSL1</accession>
<organism evidence="1 2">
    <name type="scientific">Caenorhabditis auriculariae</name>
    <dbReference type="NCBI Taxonomy" id="2777116"/>
    <lineage>
        <taxon>Eukaryota</taxon>
        <taxon>Metazoa</taxon>
        <taxon>Ecdysozoa</taxon>
        <taxon>Nematoda</taxon>
        <taxon>Chromadorea</taxon>
        <taxon>Rhabditida</taxon>
        <taxon>Rhabditina</taxon>
        <taxon>Rhabditomorpha</taxon>
        <taxon>Rhabditoidea</taxon>
        <taxon>Rhabditidae</taxon>
        <taxon>Peloderinae</taxon>
        <taxon>Caenorhabditis</taxon>
    </lineage>
</organism>